<feature type="domain" description="Flagellar basal body rod protein N-terminal" evidence="9">
    <location>
        <begin position="10"/>
        <end position="38"/>
    </location>
</feature>
<evidence type="ECO:0000259" key="10">
    <source>
        <dbReference type="Pfam" id="PF06429"/>
    </source>
</evidence>
<dbReference type="GO" id="GO:0009424">
    <property type="term" value="C:bacterial-type flagellum hook"/>
    <property type="evidence" value="ECO:0007669"/>
    <property type="project" value="UniProtKB-UniRule"/>
</dbReference>
<accession>A0A932CMF1</accession>
<reference evidence="13" key="1">
    <citation type="submission" date="2020-07" db="EMBL/GenBank/DDBJ databases">
        <title>Huge and variable diversity of episymbiotic CPR bacteria and DPANN archaea in groundwater ecosystems.</title>
        <authorList>
            <person name="He C.Y."/>
            <person name="Keren R."/>
            <person name="Whittaker M."/>
            <person name="Farag I.F."/>
            <person name="Doudna J."/>
            <person name="Cate J.H.D."/>
            <person name="Banfield J.F."/>
        </authorList>
    </citation>
    <scope>NUCLEOTIDE SEQUENCE</scope>
    <source>
        <strain evidence="13">NC_groundwater_672_Ag_B-0.1um_62_36</strain>
    </source>
</reference>
<dbReference type="InterPro" id="IPR053927">
    <property type="entry name" value="FlgK_helical"/>
</dbReference>
<feature type="coiled-coil region" evidence="8">
    <location>
        <begin position="166"/>
        <end position="217"/>
    </location>
</feature>
<dbReference type="Pfam" id="PF21158">
    <property type="entry name" value="flgK_1st_1"/>
    <property type="match status" value="1"/>
</dbReference>
<sequence>MVGIFSSFSIARQGLAAQQTGLQVSAQNIANANTEGYTRQQVVLQPTTPQVQAFGPVGTGVQVEEVRSLRDRFLDSQINTERGLMGELETKGNILAQVEAVFNEAGGEGLNAILQEFFAAFQGLASEPQSPSERINLQSQAQGLTEAFNRMATDLKDLQKDQDRVIPNALIEINELTGQIADLNHEIQFLETSGHAANELRDERNRLLGDLSELIQVDTLEDSRGQLVILAGKGKVLVEGAASWKLQGVANPQNENLLDVRVRGADGQLADLTSEIVGGVLKGSLDVRDDVIPGLTDKLDRLAATLVKEVNARHIQGFGLDGSTGNNFFASLRVTIEAEEGNGGTLSGSLFDPTALTLDDYQVTFDGVAYTVTNQTNGVPVGSFAGTSFSFEGITLTVGAGGQAGDRFVVNTRRGAAEGIQMDAGIARNANKIAAATDRVALPGDNRNALALARLGEARVMEAGTATFHGFYGALVEEVGVEVRSVTRSFKLQEGVLEQLQNQRESISGVSLDEEAMNIVRFQRAFQATAQVIRAVDDLLEEVINIL</sequence>
<organism evidence="13 14">
    <name type="scientific">Tectimicrobiota bacterium</name>
    <dbReference type="NCBI Taxonomy" id="2528274"/>
    <lineage>
        <taxon>Bacteria</taxon>
        <taxon>Pseudomonadati</taxon>
        <taxon>Nitrospinota/Tectimicrobiota group</taxon>
        <taxon>Candidatus Tectimicrobiota</taxon>
    </lineage>
</organism>
<dbReference type="PANTHER" id="PTHR30033">
    <property type="entry name" value="FLAGELLAR HOOK-ASSOCIATED PROTEIN 1"/>
    <property type="match status" value="1"/>
</dbReference>
<dbReference type="AlphaFoldDB" id="A0A932CMF1"/>
<dbReference type="Pfam" id="PF22638">
    <property type="entry name" value="FlgK_D1"/>
    <property type="match status" value="1"/>
</dbReference>
<evidence type="ECO:0000259" key="9">
    <source>
        <dbReference type="Pfam" id="PF00460"/>
    </source>
</evidence>
<evidence type="ECO:0000256" key="3">
    <source>
        <dbReference type="ARBA" id="ARBA00009677"/>
    </source>
</evidence>
<protein>
    <recommendedName>
        <fullName evidence="4 7">Flagellar hook-associated protein 1</fullName>
        <shortName evidence="7">HAP1</shortName>
    </recommendedName>
</protein>
<feature type="domain" description="Flagellar basal-body/hook protein C-terminal" evidence="10">
    <location>
        <begin position="506"/>
        <end position="546"/>
    </location>
</feature>
<keyword evidence="13" id="KW-0969">Cilium</keyword>
<evidence type="ECO:0000313" key="14">
    <source>
        <dbReference type="Proteomes" id="UP000769766"/>
    </source>
</evidence>
<name>A0A932CMF1_UNCTE</name>
<dbReference type="GO" id="GO:0005198">
    <property type="term" value="F:structural molecule activity"/>
    <property type="evidence" value="ECO:0007669"/>
    <property type="project" value="UniProtKB-UniRule"/>
</dbReference>
<proteinExistence type="inferred from homology"/>
<evidence type="ECO:0000256" key="4">
    <source>
        <dbReference type="ARBA" id="ARBA00016244"/>
    </source>
</evidence>
<evidence type="ECO:0000256" key="6">
    <source>
        <dbReference type="ARBA" id="ARBA00023143"/>
    </source>
</evidence>
<dbReference type="InterPro" id="IPR002371">
    <property type="entry name" value="FlgK"/>
</dbReference>
<dbReference type="EMBL" id="JACPRF010000049">
    <property type="protein sequence ID" value="MBI2875571.1"/>
    <property type="molecule type" value="Genomic_DNA"/>
</dbReference>
<dbReference type="SUPFAM" id="SSF64518">
    <property type="entry name" value="Phase 1 flagellin"/>
    <property type="match status" value="1"/>
</dbReference>
<feature type="domain" description="Flagellar hook-associated protein FlgK helical" evidence="12">
    <location>
        <begin position="95"/>
        <end position="329"/>
    </location>
</feature>
<dbReference type="PRINTS" id="PR01005">
    <property type="entry name" value="FLGHOOKAP1"/>
</dbReference>
<dbReference type="NCBIfam" id="TIGR02492">
    <property type="entry name" value="flgK_ends"/>
    <property type="match status" value="1"/>
</dbReference>
<dbReference type="PANTHER" id="PTHR30033:SF1">
    <property type="entry name" value="FLAGELLAR HOOK-ASSOCIATED PROTEIN 1"/>
    <property type="match status" value="1"/>
</dbReference>
<keyword evidence="13" id="KW-0282">Flagellum</keyword>
<dbReference type="InterPro" id="IPR049119">
    <property type="entry name" value="FlgK_D2-like"/>
</dbReference>
<dbReference type="Proteomes" id="UP000769766">
    <property type="component" value="Unassembled WGS sequence"/>
</dbReference>
<dbReference type="InterPro" id="IPR010930">
    <property type="entry name" value="Flg_bb/hook_C_dom"/>
</dbReference>
<dbReference type="GO" id="GO:0044780">
    <property type="term" value="P:bacterial-type flagellum assembly"/>
    <property type="evidence" value="ECO:0007669"/>
    <property type="project" value="InterPro"/>
</dbReference>
<feature type="domain" description="Flagellar hook-associated protein 1 D2-like" evidence="11">
    <location>
        <begin position="341"/>
        <end position="411"/>
    </location>
</feature>
<evidence type="ECO:0000256" key="1">
    <source>
        <dbReference type="ARBA" id="ARBA00004365"/>
    </source>
</evidence>
<comment type="caution">
    <text evidence="13">The sequence shown here is derived from an EMBL/GenBank/DDBJ whole genome shotgun (WGS) entry which is preliminary data.</text>
</comment>
<dbReference type="InterPro" id="IPR001444">
    <property type="entry name" value="Flag_bb_rod_N"/>
</dbReference>
<evidence type="ECO:0000256" key="5">
    <source>
        <dbReference type="ARBA" id="ARBA00022525"/>
    </source>
</evidence>
<dbReference type="Pfam" id="PF06429">
    <property type="entry name" value="Flg_bbr_C"/>
    <property type="match status" value="1"/>
</dbReference>
<dbReference type="GO" id="GO:0005576">
    <property type="term" value="C:extracellular region"/>
    <property type="evidence" value="ECO:0007669"/>
    <property type="project" value="UniProtKB-SubCell"/>
</dbReference>
<comment type="similarity">
    <text evidence="3 7">Belongs to the flagella basal body rod proteins family.</text>
</comment>
<evidence type="ECO:0000256" key="7">
    <source>
        <dbReference type="RuleBase" id="RU362065"/>
    </source>
</evidence>
<comment type="subcellular location">
    <subcellularLocation>
        <location evidence="1 7">Bacterial flagellum</location>
    </subcellularLocation>
    <subcellularLocation>
        <location evidence="2 7">Secreted</location>
    </subcellularLocation>
</comment>
<keyword evidence="8" id="KW-0175">Coiled coil</keyword>
<keyword evidence="6 7" id="KW-0975">Bacterial flagellum</keyword>
<dbReference type="Pfam" id="PF00460">
    <property type="entry name" value="Flg_bb_rod"/>
    <property type="match status" value="1"/>
</dbReference>
<evidence type="ECO:0000259" key="12">
    <source>
        <dbReference type="Pfam" id="PF22638"/>
    </source>
</evidence>
<gene>
    <name evidence="7 13" type="primary">flgK</name>
    <name evidence="13" type="ORF">HYY20_01675</name>
</gene>
<keyword evidence="13" id="KW-0966">Cell projection</keyword>
<keyword evidence="5 7" id="KW-0964">Secreted</keyword>
<evidence type="ECO:0000313" key="13">
    <source>
        <dbReference type="EMBL" id="MBI2875571.1"/>
    </source>
</evidence>
<evidence type="ECO:0000256" key="8">
    <source>
        <dbReference type="SAM" id="Coils"/>
    </source>
</evidence>
<evidence type="ECO:0000259" key="11">
    <source>
        <dbReference type="Pfam" id="PF21158"/>
    </source>
</evidence>
<evidence type="ECO:0000256" key="2">
    <source>
        <dbReference type="ARBA" id="ARBA00004613"/>
    </source>
</evidence>